<dbReference type="SUPFAM" id="SSF75304">
    <property type="entry name" value="Amidase signature (AS) enzymes"/>
    <property type="match status" value="1"/>
</dbReference>
<dbReference type="EC" id="3.5.1.4" evidence="2"/>
<reference evidence="2 3" key="1">
    <citation type="submission" date="2020-01" db="EMBL/GenBank/DDBJ databases">
        <title>Paenibacillus soybeanensis sp. nov. isolated from the nodules of soybean (Glycine max(L.) Merr).</title>
        <authorList>
            <person name="Wang H."/>
        </authorList>
    </citation>
    <scope>NUCLEOTIDE SEQUENCE [LARGE SCALE GENOMIC DNA]</scope>
    <source>
        <strain evidence="2 3">T1</strain>
    </source>
</reference>
<organism evidence="2 3">
    <name type="scientific">Paenibacillus glycinis</name>
    <dbReference type="NCBI Taxonomy" id="2697035"/>
    <lineage>
        <taxon>Bacteria</taxon>
        <taxon>Bacillati</taxon>
        <taxon>Bacillota</taxon>
        <taxon>Bacilli</taxon>
        <taxon>Bacillales</taxon>
        <taxon>Paenibacillaceae</taxon>
        <taxon>Paenibacillus</taxon>
    </lineage>
</organism>
<feature type="domain" description="Amidase" evidence="1">
    <location>
        <begin position="43"/>
        <end position="478"/>
    </location>
</feature>
<comment type="caution">
    <text evidence="2">The sequence shown here is derived from an EMBL/GenBank/DDBJ whole genome shotgun (WGS) entry which is preliminary data.</text>
</comment>
<dbReference type="NCBIfam" id="NF005300">
    <property type="entry name" value="PRK06828.1"/>
    <property type="match status" value="1"/>
</dbReference>
<dbReference type="Gene3D" id="3.90.1300.10">
    <property type="entry name" value="Amidase signature (AS) domain"/>
    <property type="match status" value="1"/>
</dbReference>
<name>A0ABW9XZG9_9BACL</name>
<gene>
    <name evidence="2" type="ORF">GT019_30070</name>
</gene>
<evidence type="ECO:0000313" key="3">
    <source>
        <dbReference type="Proteomes" id="UP000665561"/>
    </source>
</evidence>
<keyword evidence="2" id="KW-0378">Hydrolase</keyword>
<dbReference type="PANTHER" id="PTHR42678">
    <property type="entry name" value="AMIDASE"/>
    <property type="match status" value="1"/>
</dbReference>
<protein>
    <submittedName>
        <fullName evidence="2">Amidase</fullName>
        <ecNumber evidence="2">3.5.1.4</ecNumber>
    </submittedName>
</protein>
<dbReference type="Pfam" id="PF01425">
    <property type="entry name" value="Amidase"/>
    <property type="match status" value="1"/>
</dbReference>
<sequence length="502" mass="53591">MRVKQGYNDGTGRVIGVAFEIEETTIADIQAAFASGELTSKQLVLKYMQRIADHDKSGLLVNSVLAVNPDALFIAEAMDRERETTGARGPLHGIPVLLKDNVDTGDKMPTSAGSLALADSYAPEDAFIVRKLREAGAVILGKANMTEFANMMTEGMPSGYSSRGGQVMNPYNISTPTGGSSAGSGVAVAANFCAAAVGTETSGSILNPSNLCSVVGIKPTVGLLSRTGILPLSNSQDTAGPMARTVTDAVLLLQAMTGYDERDAAMGGGIGKQPEDYRAFLDPAGLQGARIGIPRDYYFEELTEEQLAIFDRAVGIMRDMGATIVESANIVTARSIVYSTVLLNEFKASLNAYLSKLGPGAPMRTLKEIIAFNHEHPVETLKYGQKTLINAEYHSSGTLTDVRYLNDRATDIRLCKEEGIDATMKEHRLDALLFPADFGSRLAARAGYPSIAVPAGYTEAGPAFGVAFTARAYEEPTLIRLAYAFEQGTKFRRPPSLKSFIG</sequence>
<dbReference type="EMBL" id="JAAAMV010000036">
    <property type="protein sequence ID" value="NBD28133.1"/>
    <property type="molecule type" value="Genomic_DNA"/>
</dbReference>
<dbReference type="Proteomes" id="UP000665561">
    <property type="component" value="Unassembled WGS sequence"/>
</dbReference>
<proteinExistence type="predicted"/>
<keyword evidence="3" id="KW-1185">Reference proteome</keyword>
<evidence type="ECO:0000313" key="2">
    <source>
        <dbReference type="EMBL" id="NBD28133.1"/>
    </source>
</evidence>
<dbReference type="PANTHER" id="PTHR42678:SF34">
    <property type="entry name" value="OS04G0183300 PROTEIN"/>
    <property type="match status" value="1"/>
</dbReference>
<evidence type="ECO:0000259" key="1">
    <source>
        <dbReference type="Pfam" id="PF01425"/>
    </source>
</evidence>
<dbReference type="GO" id="GO:0004040">
    <property type="term" value="F:amidase activity"/>
    <property type="evidence" value="ECO:0007669"/>
    <property type="project" value="UniProtKB-EC"/>
</dbReference>
<accession>A0ABW9XZG9</accession>
<dbReference type="InterPro" id="IPR023631">
    <property type="entry name" value="Amidase_dom"/>
</dbReference>
<dbReference type="InterPro" id="IPR036928">
    <property type="entry name" value="AS_sf"/>
</dbReference>